<evidence type="ECO:0000313" key="2">
    <source>
        <dbReference type="Proteomes" id="UP000292702"/>
    </source>
</evidence>
<gene>
    <name evidence="1" type="ORF">EIP91_002187</name>
</gene>
<organism evidence="1 2">
    <name type="scientific">Steccherinum ochraceum</name>
    <dbReference type="NCBI Taxonomy" id="92696"/>
    <lineage>
        <taxon>Eukaryota</taxon>
        <taxon>Fungi</taxon>
        <taxon>Dikarya</taxon>
        <taxon>Basidiomycota</taxon>
        <taxon>Agaricomycotina</taxon>
        <taxon>Agaricomycetes</taxon>
        <taxon>Polyporales</taxon>
        <taxon>Steccherinaceae</taxon>
        <taxon>Steccherinum</taxon>
    </lineage>
</organism>
<keyword evidence="2" id="KW-1185">Reference proteome</keyword>
<proteinExistence type="predicted"/>
<name>A0A4R0RTC3_9APHY</name>
<dbReference type="Proteomes" id="UP000292702">
    <property type="component" value="Unassembled WGS sequence"/>
</dbReference>
<protein>
    <submittedName>
        <fullName evidence="1">Uncharacterized protein</fullName>
    </submittedName>
</protein>
<accession>A0A4R0RTC3</accession>
<dbReference type="EMBL" id="RWJN01000163">
    <property type="protein sequence ID" value="TCD65794.1"/>
    <property type="molecule type" value="Genomic_DNA"/>
</dbReference>
<sequence>MNQSADLSSRAKLLIPQASPDEDLAILKTYTPIISPDLLCSIHALGAAFPTLELSSGLDKLSESGQSGICPELDFSTGRTPSLSGSMGLCNPKCDAAVAGFSHAMEKEDAKHEHNWSYPSDDDKLDYDIDDESGFSDDEAAVQVSDFASDEGIAAVFTRVTLQASSSL</sequence>
<reference evidence="1 2" key="1">
    <citation type="submission" date="2018-11" db="EMBL/GenBank/DDBJ databases">
        <title>Genome assembly of Steccherinum ochraceum LE-BIN_3174, the white-rot fungus of the Steccherinaceae family (The Residual Polyporoid clade, Polyporales, Basidiomycota).</title>
        <authorList>
            <person name="Fedorova T.V."/>
            <person name="Glazunova O.A."/>
            <person name="Landesman E.O."/>
            <person name="Moiseenko K.V."/>
            <person name="Psurtseva N.V."/>
            <person name="Savinova O.S."/>
            <person name="Shakhova N.V."/>
            <person name="Tyazhelova T.V."/>
            <person name="Vasina D.V."/>
        </authorList>
    </citation>
    <scope>NUCLEOTIDE SEQUENCE [LARGE SCALE GENOMIC DNA]</scope>
    <source>
        <strain evidence="1 2">LE-BIN_3174</strain>
    </source>
</reference>
<comment type="caution">
    <text evidence="1">The sequence shown here is derived from an EMBL/GenBank/DDBJ whole genome shotgun (WGS) entry which is preliminary data.</text>
</comment>
<evidence type="ECO:0000313" key="1">
    <source>
        <dbReference type="EMBL" id="TCD65794.1"/>
    </source>
</evidence>
<dbReference type="AlphaFoldDB" id="A0A4R0RTC3"/>